<proteinExistence type="predicted"/>
<feature type="transmembrane region" description="Helical" evidence="6">
    <location>
        <begin position="359"/>
        <end position="381"/>
    </location>
</feature>
<feature type="transmembrane region" description="Helical" evidence="6">
    <location>
        <begin position="7"/>
        <end position="34"/>
    </location>
</feature>
<keyword evidence="3 6" id="KW-1133">Transmembrane helix</keyword>
<feature type="transmembrane region" description="Helical" evidence="6">
    <location>
        <begin position="92"/>
        <end position="115"/>
    </location>
</feature>
<evidence type="ECO:0000256" key="1">
    <source>
        <dbReference type="ARBA" id="ARBA00004141"/>
    </source>
</evidence>
<evidence type="ECO:0000256" key="3">
    <source>
        <dbReference type="ARBA" id="ARBA00022989"/>
    </source>
</evidence>
<dbReference type="EMBL" id="JAPDFW010000033">
    <property type="protein sequence ID" value="KAJ5079444.1"/>
    <property type="molecule type" value="Genomic_DNA"/>
</dbReference>
<organism evidence="7 8">
    <name type="scientific">Anaeramoeba ignava</name>
    <name type="common">Anaerobic marine amoeba</name>
    <dbReference type="NCBI Taxonomy" id="1746090"/>
    <lineage>
        <taxon>Eukaryota</taxon>
        <taxon>Metamonada</taxon>
        <taxon>Anaeramoebidae</taxon>
        <taxon>Anaeramoeba</taxon>
    </lineage>
</organism>
<evidence type="ECO:0000256" key="4">
    <source>
        <dbReference type="ARBA" id="ARBA00023136"/>
    </source>
</evidence>
<evidence type="ECO:0000313" key="7">
    <source>
        <dbReference type="EMBL" id="KAJ5079444.1"/>
    </source>
</evidence>
<protein>
    <submittedName>
        <fullName evidence="7">Membrane transporter protein</fullName>
    </submittedName>
</protein>
<name>A0A9Q0LVS0_ANAIG</name>
<feature type="region of interest" description="Disordered" evidence="5">
    <location>
        <begin position="194"/>
        <end position="225"/>
    </location>
</feature>
<feature type="compositionally biased region" description="Basic and acidic residues" evidence="5">
    <location>
        <begin position="204"/>
        <end position="225"/>
    </location>
</feature>
<dbReference type="AlphaFoldDB" id="A0A9Q0LVS0"/>
<dbReference type="InterPro" id="IPR002781">
    <property type="entry name" value="TM_pro_TauE-like"/>
</dbReference>
<gene>
    <name evidence="7" type="ORF">M0811_04465</name>
</gene>
<keyword evidence="4 6" id="KW-0472">Membrane</keyword>
<feature type="transmembrane region" description="Helical" evidence="6">
    <location>
        <begin position="121"/>
        <end position="143"/>
    </location>
</feature>
<evidence type="ECO:0000313" key="8">
    <source>
        <dbReference type="Proteomes" id="UP001149090"/>
    </source>
</evidence>
<keyword evidence="8" id="KW-1185">Reference proteome</keyword>
<evidence type="ECO:0000256" key="2">
    <source>
        <dbReference type="ARBA" id="ARBA00022692"/>
    </source>
</evidence>
<sequence>MVSKFGLFVLIFAPLDIIIGIGTAIIGITAWGIVVPLCFLGWQLGVFNSVFLSFFMDFIDSLYSFTMLMIFIKRKNRRAKELNNKNIEQIDLRLGPALRFIPVIIGATLLGLFLAKDYLKSYTSFLEGGIGYFMLVFAAAFFYKAFRARYVRLHPKNTSNLTPLRLTAINSDQSHQDNDLAVLSIDHQNDYLNLESDSDSNLDQENKNESKDESKNEIKNDSLDDPKNEYKIKYELSFSKNDENDDQITSDETRQQNQIFDQNSLNEGLIRNKKPSKKYRYFMEFLRHFIVILLIFPWGMIGGFIGFGVGLIFSVIIMTAFKLPTISGVINGNLLSATLTGLGFFFYIGFDLVDWSLMYPYMLVSILFSMIGTSIGIFFASFFSKEKLFFLMATILVICSIISIIIPYVNR</sequence>
<dbReference type="Proteomes" id="UP001149090">
    <property type="component" value="Unassembled WGS sequence"/>
</dbReference>
<evidence type="ECO:0000256" key="5">
    <source>
        <dbReference type="SAM" id="MobiDB-lite"/>
    </source>
</evidence>
<comment type="subcellular location">
    <subcellularLocation>
        <location evidence="1">Membrane</location>
        <topology evidence="1">Multi-pass membrane protein</topology>
    </subcellularLocation>
</comment>
<accession>A0A9Q0LVS0</accession>
<feature type="transmembrane region" description="Helical" evidence="6">
    <location>
        <begin position="333"/>
        <end position="353"/>
    </location>
</feature>
<dbReference type="Pfam" id="PF01925">
    <property type="entry name" value="TauE"/>
    <property type="match status" value="1"/>
</dbReference>
<reference evidence="7" key="1">
    <citation type="submission" date="2022-10" db="EMBL/GenBank/DDBJ databases">
        <title>Novel sulphate-reducing endosymbionts in the free-living metamonad Anaeramoeba.</title>
        <authorList>
            <person name="Jerlstrom-Hultqvist J."/>
            <person name="Cepicka I."/>
            <person name="Gallot-Lavallee L."/>
            <person name="Salas-Leiva D."/>
            <person name="Curtis B.A."/>
            <person name="Zahonova K."/>
            <person name="Pipaliya S."/>
            <person name="Dacks J."/>
            <person name="Roger A.J."/>
        </authorList>
    </citation>
    <scope>NUCLEOTIDE SEQUENCE</scope>
    <source>
        <strain evidence="7">BMAN</strain>
    </source>
</reference>
<keyword evidence="2 6" id="KW-0812">Transmembrane</keyword>
<comment type="caution">
    <text evidence="7">The sequence shown here is derived from an EMBL/GenBank/DDBJ whole genome shotgun (WGS) entry which is preliminary data.</text>
</comment>
<dbReference type="GO" id="GO:0016020">
    <property type="term" value="C:membrane"/>
    <property type="evidence" value="ECO:0007669"/>
    <property type="project" value="UniProtKB-SubCell"/>
</dbReference>
<feature type="transmembrane region" description="Helical" evidence="6">
    <location>
        <begin position="388"/>
        <end position="409"/>
    </location>
</feature>
<feature type="transmembrane region" description="Helical" evidence="6">
    <location>
        <begin position="46"/>
        <end position="71"/>
    </location>
</feature>
<evidence type="ECO:0000256" key="6">
    <source>
        <dbReference type="SAM" id="Phobius"/>
    </source>
</evidence>